<dbReference type="PANTHER" id="PTHR24320:SF148">
    <property type="entry name" value="NAD(P)-BINDING ROSSMANN-FOLD SUPERFAMILY PROTEIN"/>
    <property type="match status" value="1"/>
</dbReference>
<dbReference type="InterPro" id="IPR036291">
    <property type="entry name" value="NAD(P)-bd_dom_sf"/>
</dbReference>
<organism evidence="3 4">
    <name type="scientific">Croceibacterium selenioxidans</name>
    <dbReference type="NCBI Taxonomy" id="2838833"/>
    <lineage>
        <taxon>Bacteria</taxon>
        <taxon>Pseudomonadati</taxon>
        <taxon>Pseudomonadota</taxon>
        <taxon>Alphaproteobacteria</taxon>
        <taxon>Sphingomonadales</taxon>
        <taxon>Erythrobacteraceae</taxon>
        <taxon>Croceibacterium</taxon>
    </lineage>
</organism>
<dbReference type="PANTHER" id="PTHR24320">
    <property type="entry name" value="RETINOL DEHYDROGENASE"/>
    <property type="match status" value="1"/>
</dbReference>
<dbReference type="EMBL" id="JAHFVK010000002">
    <property type="protein sequence ID" value="MBT2134618.1"/>
    <property type="molecule type" value="Genomic_DNA"/>
</dbReference>
<keyword evidence="2" id="KW-0560">Oxidoreductase</keyword>
<evidence type="ECO:0000256" key="1">
    <source>
        <dbReference type="ARBA" id="ARBA00006484"/>
    </source>
</evidence>
<dbReference type="Proteomes" id="UP000811255">
    <property type="component" value="Unassembled WGS sequence"/>
</dbReference>
<sequence>MQTVQRPIGSGFDAFTTAAEVIAGVDLSGKVAIVTGGYSGLGLETARQLAGAGAEVFVPARSIDKARAQAAGIPRLTLLPMDLLDRSTVDAFADQFLATGRPLHFLINSAGIMMPPLFRDDRGNEGQFAVNHLGHFRLTQRLIPALERANGARVVSVSSRGHFRAGVDFDDPAFQARAYDPGIAYGQSKTANALFALGLDMRYQDRGVRAFSLHPGAIFTELMRNIPRGVLLENGITDEQGGAVVDPAKDRKSVPQGAATQTWCAISPQLEGMGGVYCEDCDIAWPSPADSSIAKGVRPWAMDPGLADRLWTLSEDLVAS</sequence>
<evidence type="ECO:0000313" key="4">
    <source>
        <dbReference type="Proteomes" id="UP000811255"/>
    </source>
</evidence>
<gene>
    <name evidence="3" type="ORF">KK137_09750</name>
</gene>
<dbReference type="PRINTS" id="PR00081">
    <property type="entry name" value="GDHRDH"/>
</dbReference>
<dbReference type="InterPro" id="IPR002347">
    <property type="entry name" value="SDR_fam"/>
</dbReference>
<evidence type="ECO:0000313" key="3">
    <source>
        <dbReference type="EMBL" id="MBT2134618.1"/>
    </source>
</evidence>
<keyword evidence="4" id="KW-1185">Reference proteome</keyword>
<accession>A0ABS5W4D4</accession>
<dbReference type="RefSeq" id="WP_214536252.1">
    <property type="nucleotide sequence ID" value="NZ_JAHFVK010000002.1"/>
</dbReference>
<dbReference type="SUPFAM" id="SSF51735">
    <property type="entry name" value="NAD(P)-binding Rossmann-fold domains"/>
    <property type="match status" value="1"/>
</dbReference>
<dbReference type="Pfam" id="PF00106">
    <property type="entry name" value="adh_short"/>
    <property type="match status" value="1"/>
</dbReference>
<evidence type="ECO:0000256" key="2">
    <source>
        <dbReference type="ARBA" id="ARBA00023002"/>
    </source>
</evidence>
<name>A0ABS5W4D4_9SPHN</name>
<comment type="caution">
    <text evidence="3">The sequence shown here is derived from an EMBL/GenBank/DDBJ whole genome shotgun (WGS) entry which is preliminary data.</text>
</comment>
<protein>
    <submittedName>
        <fullName evidence="3">SDR family NAD(P)-dependent oxidoreductase</fullName>
    </submittedName>
</protein>
<dbReference type="Gene3D" id="3.40.50.720">
    <property type="entry name" value="NAD(P)-binding Rossmann-like Domain"/>
    <property type="match status" value="1"/>
</dbReference>
<proteinExistence type="inferred from homology"/>
<comment type="similarity">
    <text evidence="1">Belongs to the short-chain dehydrogenases/reductases (SDR) family.</text>
</comment>
<reference evidence="3 4" key="1">
    <citation type="submission" date="2021-05" db="EMBL/GenBank/DDBJ databases">
        <title>Croceibacterium sp. LX-88 genome sequence.</title>
        <authorList>
            <person name="Luo X."/>
        </authorList>
    </citation>
    <scope>NUCLEOTIDE SEQUENCE [LARGE SCALE GENOMIC DNA]</scope>
    <source>
        <strain evidence="3 4">LX-88</strain>
    </source>
</reference>